<evidence type="ECO:0000256" key="1">
    <source>
        <dbReference type="ARBA" id="ARBA00022980"/>
    </source>
</evidence>
<dbReference type="Proteomes" id="UP000255421">
    <property type="component" value="Unassembled WGS sequence"/>
</dbReference>
<dbReference type="PANTHER" id="PTHR39649:SF1">
    <property type="entry name" value="LARGE RIBOSOMAL SUBUNIT PROTEIN EL40"/>
    <property type="match status" value="1"/>
</dbReference>
<dbReference type="NCBIfam" id="NF003161">
    <property type="entry name" value="PRK04136.1"/>
    <property type="match status" value="1"/>
</dbReference>
<organism evidence="6 7">
    <name type="scientific">Halopelagius longus</name>
    <dbReference type="NCBI Taxonomy" id="1236180"/>
    <lineage>
        <taxon>Archaea</taxon>
        <taxon>Methanobacteriati</taxon>
        <taxon>Methanobacteriota</taxon>
        <taxon>Stenosarchaea group</taxon>
        <taxon>Halobacteria</taxon>
        <taxon>Halobacteriales</taxon>
        <taxon>Haloferacaceae</taxon>
    </lineage>
</organism>
<dbReference type="GO" id="GO:1990904">
    <property type="term" value="C:ribonucleoprotein complex"/>
    <property type="evidence" value="ECO:0007669"/>
    <property type="project" value="UniProtKB-KW"/>
</dbReference>
<dbReference type="Pfam" id="PF01020">
    <property type="entry name" value="Ribosomal_L40e"/>
    <property type="match status" value="1"/>
</dbReference>
<sequence>MASFDAAEKRTLEKLICMRCNARNPPRADSCRKCGYKNLRAKSKERRAA</sequence>
<dbReference type="EMBL" id="QQST01000001">
    <property type="protein sequence ID" value="RDI71486.1"/>
    <property type="molecule type" value="Genomic_DNA"/>
</dbReference>
<protein>
    <recommendedName>
        <fullName evidence="3">Large ribosomal subunit protein eL40</fullName>
    </recommendedName>
</protein>
<reference evidence="7" key="1">
    <citation type="submission" date="2016-10" db="EMBL/GenBank/DDBJ databases">
        <authorList>
            <person name="Varghese N."/>
            <person name="Submissions S."/>
        </authorList>
    </citation>
    <scope>NUCLEOTIDE SEQUENCE [LARGE SCALE GENOMIC DNA]</scope>
    <source>
        <strain evidence="7">CGMCC 1.12397</strain>
    </source>
</reference>
<dbReference type="SMART" id="SM01377">
    <property type="entry name" value="Ribosomal_L40e"/>
    <property type="match status" value="1"/>
</dbReference>
<dbReference type="EMBL" id="FNKQ01000003">
    <property type="protein sequence ID" value="SDQ80487.1"/>
    <property type="molecule type" value="Genomic_DNA"/>
</dbReference>
<dbReference type="RefSeq" id="WP_092537985.1">
    <property type="nucleotide sequence ID" value="NZ_FNKQ01000003.1"/>
</dbReference>
<proteinExistence type="inferred from homology"/>
<dbReference type="InterPro" id="IPR001975">
    <property type="entry name" value="Ribosomal_eL40_dom"/>
</dbReference>
<evidence type="ECO:0000313" key="7">
    <source>
        <dbReference type="Proteomes" id="UP000199289"/>
    </source>
</evidence>
<dbReference type="PANTHER" id="PTHR39649">
    <property type="entry name" value="50S RIBOSOMAL PROTEIN L40E"/>
    <property type="match status" value="1"/>
</dbReference>
<accession>A0A1H1DVN7</accession>
<feature type="domain" description="Large ribosomal subunit protein eL40" evidence="4">
    <location>
        <begin position="1"/>
        <end position="46"/>
    </location>
</feature>
<dbReference type="InterPro" id="IPR023657">
    <property type="entry name" value="Ribosomal_eL40_arc"/>
</dbReference>
<dbReference type="InterPro" id="IPR011332">
    <property type="entry name" value="Ribosomal_zn-bd"/>
</dbReference>
<dbReference type="OrthoDB" id="45138at2157"/>
<dbReference type="AlphaFoldDB" id="A0A1H1DVN7"/>
<dbReference type="GO" id="GO:0006412">
    <property type="term" value="P:translation"/>
    <property type="evidence" value="ECO:0007669"/>
    <property type="project" value="UniProtKB-UniRule"/>
</dbReference>
<dbReference type="GO" id="GO:0003735">
    <property type="term" value="F:structural constituent of ribosome"/>
    <property type="evidence" value="ECO:0007669"/>
    <property type="project" value="InterPro"/>
</dbReference>
<name>A0A1H1DVN7_9EURY</name>
<dbReference type="GO" id="GO:0005840">
    <property type="term" value="C:ribosome"/>
    <property type="evidence" value="ECO:0007669"/>
    <property type="project" value="UniProtKB-KW"/>
</dbReference>
<comment type="similarity">
    <text evidence="3">Belongs to the eukaryotic ribosomal protein eL40 family.</text>
</comment>
<evidence type="ECO:0000256" key="3">
    <source>
        <dbReference type="HAMAP-Rule" id="MF_00788"/>
    </source>
</evidence>
<evidence type="ECO:0000259" key="4">
    <source>
        <dbReference type="SMART" id="SM01377"/>
    </source>
</evidence>
<dbReference type="Proteomes" id="UP000199289">
    <property type="component" value="Unassembled WGS sequence"/>
</dbReference>
<keyword evidence="8" id="KW-1185">Reference proteome</keyword>
<evidence type="ECO:0000313" key="5">
    <source>
        <dbReference type="EMBL" id="RDI71486.1"/>
    </source>
</evidence>
<dbReference type="SUPFAM" id="SSF57829">
    <property type="entry name" value="Zn-binding ribosomal proteins"/>
    <property type="match status" value="1"/>
</dbReference>
<evidence type="ECO:0000256" key="2">
    <source>
        <dbReference type="ARBA" id="ARBA00023274"/>
    </source>
</evidence>
<dbReference type="Gene3D" id="4.10.1060.50">
    <property type="match status" value="1"/>
</dbReference>
<gene>
    <name evidence="3" type="primary">rpl40e</name>
    <name evidence="5" type="ORF">DWB78_07000</name>
    <name evidence="6" type="ORF">SAMN05216278_2604</name>
</gene>
<evidence type="ECO:0000313" key="6">
    <source>
        <dbReference type="EMBL" id="SDQ80487.1"/>
    </source>
</evidence>
<evidence type="ECO:0000313" key="8">
    <source>
        <dbReference type="Proteomes" id="UP000255421"/>
    </source>
</evidence>
<dbReference type="HAMAP" id="MF_00788">
    <property type="entry name" value="Ribosomal_eL40"/>
    <property type="match status" value="1"/>
</dbReference>
<reference evidence="5 8" key="3">
    <citation type="submission" date="2018-07" db="EMBL/GenBank/DDBJ databases">
        <title>Genome sequence of extremly halophilic archaeon Halopelagius longus strain BC12-B1.</title>
        <authorList>
            <person name="Zhang X."/>
        </authorList>
    </citation>
    <scope>NUCLEOTIDE SEQUENCE [LARGE SCALE GENOMIC DNA]</scope>
    <source>
        <strain evidence="5 8">BC12-B1</strain>
    </source>
</reference>
<reference evidence="6" key="2">
    <citation type="submission" date="2016-10" db="EMBL/GenBank/DDBJ databases">
        <authorList>
            <person name="de Groot N.N."/>
        </authorList>
    </citation>
    <scope>NUCLEOTIDE SEQUENCE [LARGE SCALE GENOMIC DNA]</scope>
    <source>
        <strain evidence="6">CGMCC 1.12397</strain>
    </source>
</reference>
<dbReference type="InterPro" id="IPR038587">
    <property type="entry name" value="Ribosomal_eL40_sf"/>
</dbReference>
<keyword evidence="2 3" id="KW-0687">Ribonucleoprotein</keyword>
<keyword evidence="1 3" id="KW-0689">Ribosomal protein</keyword>